<dbReference type="Gene3D" id="3.60.15.10">
    <property type="entry name" value="Ribonuclease Z/Hydroxyacylglutathione hydrolase-like"/>
    <property type="match status" value="1"/>
</dbReference>
<dbReference type="Pfam" id="PF12706">
    <property type="entry name" value="Lactamase_B_2"/>
    <property type="match status" value="1"/>
</dbReference>
<keyword evidence="1" id="KW-0862">Zinc</keyword>
<dbReference type="PANTHER" id="PTHR46018">
    <property type="entry name" value="ZINC PHOSPHODIESTERASE ELAC PROTEIN 1"/>
    <property type="match status" value="1"/>
</dbReference>
<accession>A0ABY8J0S3</accession>
<dbReference type="PANTHER" id="PTHR46018:SF4">
    <property type="entry name" value="METALLO-HYDROLASE YHFI-RELATED"/>
    <property type="match status" value="1"/>
</dbReference>
<gene>
    <name evidence="3" type="ORF">P9989_06970</name>
</gene>
<sequence>MKITVIGYWGAYPASGSATSSYLIEKDGYALLIDCGSGALSRLQPIKEIMDLDAVILSHYHQDHIADVGVLQYAWLVQNSLNETEQVLPIYGHTEDEAAFSKLTHQYTRAMAYNPDEILYVGPFSIEFTKTSHPVPCYGMRICDSTETVVYTADTSYNEGWASFARGADLLITDTNFYKGMDGSGPGHMTSAEAATIARDAKVEALWLSHLPHFGHHTRLKQEAEDIFQGSIQLAKEGLTWEKDPNKL</sequence>
<reference evidence="3 4" key="1">
    <citation type="submission" date="2023-04" db="EMBL/GenBank/DDBJ databases">
        <title>Genome sequence of Halobacillus naozhouensis KACC 21980.</title>
        <authorList>
            <person name="Kim S."/>
            <person name="Heo J."/>
            <person name="Kwon S.-W."/>
        </authorList>
    </citation>
    <scope>NUCLEOTIDE SEQUENCE [LARGE SCALE GENOMIC DNA]</scope>
    <source>
        <strain evidence="3 4">KCTC 13234</strain>
    </source>
</reference>
<keyword evidence="4" id="KW-1185">Reference proteome</keyword>
<organism evidence="3 4">
    <name type="scientific">Halobacillus naozhouensis</name>
    <dbReference type="NCBI Taxonomy" id="554880"/>
    <lineage>
        <taxon>Bacteria</taxon>
        <taxon>Bacillati</taxon>
        <taxon>Bacillota</taxon>
        <taxon>Bacilli</taxon>
        <taxon>Bacillales</taxon>
        <taxon>Bacillaceae</taxon>
        <taxon>Halobacillus</taxon>
    </lineage>
</organism>
<dbReference type="InterPro" id="IPR036866">
    <property type="entry name" value="RibonucZ/Hydroxyglut_hydro"/>
</dbReference>
<dbReference type="EMBL" id="CP121671">
    <property type="protein sequence ID" value="WFT76097.1"/>
    <property type="molecule type" value="Genomic_DNA"/>
</dbReference>
<dbReference type="CDD" id="cd07716">
    <property type="entry name" value="RNaseZ_short-form-like_MBL-fold"/>
    <property type="match status" value="1"/>
</dbReference>
<dbReference type="Proteomes" id="UP001221597">
    <property type="component" value="Chromosome"/>
</dbReference>
<proteinExistence type="predicted"/>
<name>A0ABY8J0S3_9BACI</name>
<protein>
    <submittedName>
        <fullName evidence="3">MBL fold metallo-hydrolase</fullName>
    </submittedName>
</protein>
<evidence type="ECO:0000313" key="3">
    <source>
        <dbReference type="EMBL" id="WFT76097.1"/>
    </source>
</evidence>
<evidence type="ECO:0000259" key="2">
    <source>
        <dbReference type="SMART" id="SM00849"/>
    </source>
</evidence>
<feature type="domain" description="Metallo-beta-lactamase" evidence="2">
    <location>
        <begin position="18"/>
        <end position="210"/>
    </location>
</feature>
<dbReference type="InterPro" id="IPR001279">
    <property type="entry name" value="Metallo-B-lactamas"/>
</dbReference>
<dbReference type="RefSeq" id="WP_283078054.1">
    <property type="nucleotide sequence ID" value="NZ_CP121671.1"/>
</dbReference>
<evidence type="ECO:0000313" key="4">
    <source>
        <dbReference type="Proteomes" id="UP001221597"/>
    </source>
</evidence>
<evidence type="ECO:0000256" key="1">
    <source>
        <dbReference type="ARBA" id="ARBA00022833"/>
    </source>
</evidence>
<dbReference type="SUPFAM" id="SSF56281">
    <property type="entry name" value="Metallo-hydrolase/oxidoreductase"/>
    <property type="match status" value="1"/>
</dbReference>
<dbReference type="SMART" id="SM00849">
    <property type="entry name" value="Lactamase_B"/>
    <property type="match status" value="1"/>
</dbReference>